<dbReference type="GO" id="GO:0006355">
    <property type="term" value="P:regulation of DNA-templated transcription"/>
    <property type="evidence" value="ECO:0007669"/>
    <property type="project" value="InterPro"/>
</dbReference>
<dbReference type="Gene3D" id="1.20.1160.11">
    <property type="entry name" value="Paired amphipathic helix"/>
    <property type="match status" value="1"/>
</dbReference>
<dbReference type="SUPFAM" id="SSF47762">
    <property type="entry name" value="PAH2 domain"/>
    <property type="match status" value="1"/>
</dbReference>
<evidence type="ECO:0000313" key="5">
    <source>
        <dbReference type="Proteomes" id="UP000541558"/>
    </source>
</evidence>
<dbReference type="OrthoDB" id="2962323at2759"/>
<dbReference type="GO" id="GO:0005634">
    <property type="term" value="C:nucleus"/>
    <property type="evidence" value="ECO:0007669"/>
    <property type="project" value="UniProtKB-SubCell"/>
</dbReference>
<evidence type="ECO:0000256" key="2">
    <source>
        <dbReference type="ARBA" id="ARBA00023242"/>
    </source>
</evidence>
<comment type="caution">
    <text evidence="4">The sequence shown here is derived from an EMBL/GenBank/DDBJ whole genome shotgun (WGS) entry which is preliminary data.</text>
</comment>
<dbReference type="InterPro" id="IPR036600">
    <property type="entry name" value="PAH_sf"/>
</dbReference>
<dbReference type="Pfam" id="PF02671">
    <property type="entry name" value="PAH"/>
    <property type="match status" value="1"/>
</dbReference>
<sequence length="270" mass="29337">MPDQSGRRTHDRTLVTLSVSPHCTHSAVHIWPSESLLDRRQTVETTPPQPLIIMGAPTHNRPTAGTPLDVPGAAVALSPLRKPKVAPDKYSLETSSTAAKALSTLETGASAPAAEALVRPHSAAEALSPLKSGAEALATPRGDGAPPPSYNDVVKGSEALAIVNYPLDKKPGAKPDPDSAKWDETMSEATSFLETLKAKLTGSARGEGVWNDFLKIMDDFKEGNCRPREVSRKVTLLFHVNKHKDLVEEMYKWTPWQHRFYMPFTGSTRS</sequence>
<name>A0A8H5EV97_9AGAR</name>
<evidence type="ECO:0000256" key="3">
    <source>
        <dbReference type="PROSITE-ProRule" id="PRU00810"/>
    </source>
</evidence>
<dbReference type="EMBL" id="JAACJK010000224">
    <property type="protein sequence ID" value="KAF5313318.1"/>
    <property type="molecule type" value="Genomic_DNA"/>
</dbReference>
<organism evidence="4 5">
    <name type="scientific">Ephemerocybe angulata</name>
    <dbReference type="NCBI Taxonomy" id="980116"/>
    <lineage>
        <taxon>Eukaryota</taxon>
        <taxon>Fungi</taxon>
        <taxon>Dikarya</taxon>
        <taxon>Basidiomycota</taxon>
        <taxon>Agaricomycotina</taxon>
        <taxon>Agaricomycetes</taxon>
        <taxon>Agaricomycetidae</taxon>
        <taxon>Agaricales</taxon>
        <taxon>Agaricineae</taxon>
        <taxon>Psathyrellaceae</taxon>
        <taxon>Ephemerocybe</taxon>
    </lineage>
</organism>
<protein>
    <submittedName>
        <fullName evidence="4">Uncharacterized protein</fullName>
    </submittedName>
</protein>
<gene>
    <name evidence="4" type="ORF">D9611_008490</name>
</gene>
<dbReference type="InterPro" id="IPR003822">
    <property type="entry name" value="PAH"/>
</dbReference>
<dbReference type="PROSITE" id="PS51477">
    <property type="entry name" value="PAH"/>
    <property type="match status" value="1"/>
</dbReference>
<reference evidence="4 5" key="1">
    <citation type="journal article" date="2020" name="ISME J.">
        <title>Uncovering the hidden diversity of litter-decomposition mechanisms in mushroom-forming fungi.</title>
        <authorList>
            <person name="Floudas D."/>
            <person name="Bentzer J."/>
            <person name="Ahren D."/>
            <person name="Johansson T."/>
            <person name="Persson P."/>
            <person name="Tunlid A."/>
        </authorList>
    </citation>
    <scope>NUCLEOTIDE SEQUENCE [LARGE SCALE GENOMIC DNA]</scope>
    <source>
        <strain evidence="4 5">CBS 175.51</strain>
    </source>
</reference>
<evidence type="ECO:0000256" key="1">
    <source>
        <dbReference type="ARBA" id="ARBA00004123"/>
    </source>
</evidence>
<keyword evidence="5" id="KW-1185">Reference proteome</keyword>
<comment type="subcellular location">
    <subcellularLocation>
        <location evidence="1 3">Nucleus</location>
    </subcellularLocation>
</comment>
<dbReference type="AlphaFoldDB" id="A0A8H5EV97"/>
<keyword evidence="2 3" id="KW-0539">Nucleus</keyword>
<proteinExistence type="predicted"/>
<accession>A0A8H5EV97</accession>
<dbReference type="Proteomes" id="UP000541558">
    <property type="component" value="Unassembled WGS sequence"/>
</dbReference>
<evidence type="ECO:0000313" key="4">
    <source>
        <dbReference type="EMBL" id="KAF5313318.1"/>
    </source>
</evidence>